<protein>
    <submittedName>
        <fullName evidence="1">Uncharacterized protein</fullName>
    </submittedName>
</protein>
<evidence type="ECO:0000313" key="1">
    <source>
        <dbReference type="EMBL" id="EPN63989.1"/>
    </source>
</evidence>
<proteinExistence type="predicted"/>
<dbReference type="EMBL" id="AOKF01000922">
    <property type="protein sequence ID" value="EPN63989.1"/>
    <property type="molecule type" value="Genomic_DNA"/>
</dbReference>
<reference evidence="1 2" key="1">
    <citation type="journal article" date="2013" name="PLoS Pathog.">
        <title>Genomic analysis of the Kiwifruit pathogen Pseudomonas syringae pv. actinidiae provides insight into the origins of an emergent plant disease.</title>
        <authorList>
            <person name="McCann H.C."/>
            <person name="Rikkerink E.H."/>
            <person name="Bertels F."/>
            <person name="Fiers M."/>
            <person name="Lu A."/>
            <person name="Rees-George J."/>
            <person name="Andersen M.T."/>
            <person name="Gleave A.P."/>
            <person name="Haubold B."/>
            <person name="Wohlers M.W."/>
            <person name="Guttman D.S."/>
            <person name="Wang P.W."/>
            <person name="Straub C."/>
            <person name="Vanneste J.L."/>
            <person name="Rainey P.B."/>
            <person name="Templeton M.D."/>
        </authorList>
    </citation>
    <scope>NUCLEOTIDE SEQUENCE [LARGE SCALE GENOMIC DNA]</scope>
    <source>
        <strain evidence="1 2">ICMP 19096</strain>
    </source>
</reference>
<dbReference type="AlphaFoldDB" id="A0A656K224"/>
<dbReference type="Proteomes" id="UP000018849">
    <property type="component" value="Unassembled WGS sequence"/>
</dbReference>
<comment type="caution">
    <text evidence="1">The sequence shown here is derived from an EMBL/GenBank/DDBJ whole genome shotgun (WGS) entry which is preliminary data.</text>
</comment>
<gene>
    <name evidence="1" type="ORF">A245_10952</name>
</gene>
<sequence>GIGCGLELLLQTGRVFLQGQQSLLTLLVTGDDFVQLAQLLAQPAVAFISVTVQQLSGEGMGFKVGRQCLMTLKHLLVLAQQFFLA</sequence>
<accession>A0A656K224</accession>
<evidence type="ECO:0000313" key="2">
    <source>
        <dbReference type="Proteomes" id="UP000018849"/>
    </source>
</evidence>
<feature type="non-terminal residue" evidence="1">
    <location>
        <position position="85"/>
    </location>
</feature>
<organism evidence="1 2">
    <name type="scientific">Pseudomonas syringae pv. actinidiae ICMP 19096</name>
    <dbReference type="NCBI Taxonomy" id="1194405"/>
    <lineage>
        <taxon>Bacteria</taxon>
        <taxon>Pseudomonadati</taxon>
        <taxon>Pseudomonadota</taxon>
        <taxon>Gammaproteobacteria</taxon>
        <taxon>Pseudomonadales</taxon>
        <taxon>Pseudomonadaceae</taxon>
        <taxon>Pseudomonas</taxon>
        <taxon>Pseudomonas syringae</taxon>
    </lineage>
</organism>
<feature type="non-terminal residue" evidence="1">
    <location>
        <position position="1"/>
    </location>
</feature>
<name>A0A656K224_PSESF</name>